<dbReference type="AlphaFoldDB" id="A0A261SCF0"/>
<dbReference type="PANTHER" id="PTHR43133">
    <property type="entry name" value="RNA POLYMERASE ECF-TYPE SIGMA FACTO"/>
    <property type="match status" value="1"/>
</dbReference>
<sequence>MNTADYASSPTVETLYGDHHAWLLGWLARRLGDAADAADLAHDAFVRLLVKPCRFDSVPAARSYLRTMAGGLCVDLWRRRGIEQAWLDTLAAQPEAVAPSVEHQSIVLEALYEIDTLLRSLPPKVAQAFVMAAACGMTYPEVAKELGVSVRMVAKYVARATLHCLHLELGQTAETAAGGEPMPSGCDPLSVAR</sequence>
<reference evidence="8" key="1">
    <citation type="submission" date="2017-05" db="EMBL/GenBank/DDBJ databases">
        <title>Complete and WGS of Bordetella genogroups.</title>
        <authorList>
            <person name="Spilker T."/>
            <person name="Lipuma J."/>
        </authorList>
    </citation>
    <scope>NUCLEOTIDE SEQUENCE [LARGE SCALE GENOMIC DNA]</scope>
    <source>
        <strain evidence="8">AU16122</strain>
    </source>
</reference>
<accession>A0A261SCF0</accession>
<dbReference type="InterPro" id="IPR014284">
    <property type="entry name" value="RNA_pol_sigma-70_dom"/>
</dbReference>
<feature type="domain" description="RNA polymerase sigma factor 70 region 4 type 2" evidence="6">
    <location>
        <begin position="113"/>
        <end position="164"/>
    </location>
</feature>
<keyword evidence="2" id="KW-0805">Transcription regulation</keyword>
<dbReference type="Pfam" id="PF04542">
    <property type="entry name" value="Sigma70_r2"/>
    <property type="match status" value="1"/>
</dbReference>
<dbReference type="Gene3D" id="1.10.1740.10">
    <property type="match status" value="1"/>
</dbReference>
<evidence type="ECO:0000259" key="5">
    <source>
        <dbReference type="Pfam" id="PF04542"/>
    </source>
</evidence>
<evidence type="ECO:0000259" key="6">
    <source>
        <dbReference type="Pfam" id="PF08281"/>
    </source>
</evidence>
<name>A0A261SCF0_9BORD</name>
<keyword evidence="8" id="KW-1185">Reference proteome</keyword>
<dbReference type="GO" id="GO:0003677">
    <property type="term" value="F:DNA binding"/>
    <property type="evidence" value="ECO:0007669"/>
    <property type="project" value="InterPro"/>
</dbReference>
<dbReference type="OrthoDB" id="8536462at2"/>
<proteinExistence type="inferred from homology"/>
<dbReference type="InterPro" id="IPR039425">
    <property type="entry name" value="RNA_pol_sigma-70-like"/>
</dbReference>
<dbReference type="Proteomes" id="UP000216020">
    <property type="component" value="Unassembled WGS sequence"/>
</dbReference>
<dbReference type="GO" id="GO:0006352">
    <property type="term" value="P:DNA-templated transcription initiation"/>
    <property type="evidence" value="ECO:0007669"/>
    <property type="project" value="InterPro"/>
</dbReference>
<dbReference type="InterPro" id="IPR013325">
    <property type="entry name" value="RNA_pol_sigma_r2"/>
</dbReference>
<keyword evidence="4" id="KW-0804">Transcription</keyword>
<dbReference type="SUPFAM" id="SSF88659">
    <property type="entry name" value="Sigma3 and sigma4 domains of RNA polymerase sigma factors"/>
    <property type="match status" value="1"/>
</dbReference>
<dbReference type="SUPFAM" id="SSF88946">
    <property type="entry name" value="Sigma2 domain of RNA polymerase sigma factors"/>
    <property type="match status" value="1"/>
</dbReference>
<keyword evidence="3" id="KW-0731">Sigma factor</keyword>
<dbReference type="GO" id="GO:0016987">
    <property type="term" value="F:sigma factor activity"/>
    <property type="evidence" value="ECO:0007669"/>
    <property type="project" value="UniProtKB-KW"/>
</dbReference>
<dbReference type="InterPro" id="IPR036388">
    <property type="entry name" value="WH-like_DNA-bd_sf"/>
</dbReference>
<dbReference type="NCBIfam" id="TIGR02937">
    <property type="entry name" value="sigma70-ECF"/>
    <property type="match status" value="1"/>
</dbReference>
<dbReference type="InterPro" id="IPR013249">
    <property type="entry name" value="RNA_pol_sigma70_r4_t2"/>
</dbReference>
<feature type="domain" description="RNA polymerase sigma-70 region 2" evidence="5">
    <location>
        <begin position="15"/>
        <end position="81"/>
    </location>
</feature>
<evidence type="ECO:0000313" key="8">
    <source>
        <dbReference type="Proteomes" id="UP000216020"/>
    </source>
</evidence>
<organism evidence="7 8">
    <name type="scientific">Bordetella genomosp. 10</name>
    <dbReference type="NCBI Taxonomy" id="1416804"/>
    <lineage>
        <taxon>Bacteria</taxon>
        <taxon>Pseudomonadati</taxon>
        <taxon>Pseudomonadota</taxon>
        <taxon>Betaproteobacteria</taxon>
        <taxon>Burkholderiales</taxon>
        <taxon>Alcaligenaceae</taxon>
        <taxon>Bordetella</taxon>
    </lineage>
</organism>
<evidence type="ECO:0000256" key="1">
    <source>
        <dbReference type="ARBA" id="ARBA00010641"/>
    </source>
</evidence>
<evidence type="ECO:0000256" key="2">
    <source>
        <dbReference type="ARBA" id="ARBA00023015"/>
    </source>
</evidence>
<evidence type="ECO:0000313" key="7">
    <source>
        <dbReference type="EMBL" id="OZI35016.1"/>
    </source>
</evidence>
<dbReference type="Gene3D" id="1.10.10.10">
    <property type="entry name" value="Winged helix-like DNA-binding domain superfamily/Winged helix DNA-binding domain"/>
    <property type="match status" value="1"/>
</dbReference>
<dbReference type="PANTHER" id="PTHR43133:SF63">
    <property type="entry name" value="RNA POLYMERASE SIGMA FACTOR FECI-RELATED"/>
    <property type="match status" value="1"/>
</dbReference>
<gene>
    <name evidence="7" type="ORF">CAL29_10250</name>
</gene>
<comment type="caution">
    <text evidence="7">The sequence shown here is derived from an EMBL/GenBank/DDBJ whole genome shotgun (WGS) entry which is preliminary data.</text>
</comment>
<dbReference type="EMBL" id="NEVM01000002">
    <property type="protein sequence ID" value="OZI35016.1"/>
    <property type="molecule type" value="Genomic_DNA"/>
</dbReference>
<evidence type="ECO:0000256" key="4">
    <source>
        <dbReference type="ARBA" id="ARBA00023163"/>
    </source>
</evidence>
<evidence type="ECO:0000256" key="3">
    <source>
        <dbReference type="ARBA" id="ARBA00023082"/>
    </source>
</evidence>
<protein>
    <submittedName>
        <fullName evidence="7">RNA polymerase subunit sigma</fullName>
    </submittedName>
</protein>
<dbReference type="InterPro" id="IPR007627">
    <property type="entry name" value="RNA_pol_sigma70_r2"/>
</dbReference>
<dbReference type="Pfam" id="PF08281">
    <property type="entry name" value="Sigma70_r4_2"/>
    <property type="match status" value="1"/>
</dbReference>
<comment type="similarity">
    <text evidence="1">Belongs to the sigma-70 factor family. ECF subfamily.</text>
</comment>
<dbReference type="InterPro" id="IPR013324">
    <property type="entry name" value="RNA_pol_sigma_r3/r4-like"/>
</dbReference>